<name>A0ABD5T7T3_9EURY</name>
<dbReference type="Gene3D" id="3.40.50.1220">
    <property type="entry name" value="TPP-binding domain"/>
    <property type="match status" value="1"/>
</dbReference>
<dbReference type="PANTHER" id="PTHR18968">
    <property type="entry name" value="THIAMINE PYROPHOSPHATE ENZYMES"/>
    <property type="match status" value="1"/>
</dbReference>
<feature type="domain" description="Thiamine pyrophosphate enzyme central" evidence="12">
    <location>
        <begin position="247"/>
        <end position="382"/>
    </location>
</feature>
<comment type="pathway">
    <text evidence="1 10">Amino-acid biosynthesis; L-isoleucine biosynthesis; L-isoleucine from 2-oxobutanoate: step 1/4.</text>
</comment>
<dbReference type="CDD" id="cd02015">
    <property type="entry name" value="TPP_AHAS"/>
    <property type="match status" value="1"/>
</dbReference>
<feature type="compositionally biased region" description="Acidic residues" evidence="11">
    <location>
        <begin position="34"/>
        <end position="43"/>
    </location>
</feature>
<reference evidence="15 16" key="1">
    <citation type="journal article" date="2019" name="Int. J. Syst. Evol. Microbiol.">
        <title>The Global Catalogue of Microorganisms (GCM) 10K type strain sequencing project: providing services to taxonomists for standard genome sequencing and annotation.</title>
        <authorList>
            <consortium name="The Broad Institute Genomics Platform"/>
            <consortium name="The Broad Institute Genome Sequencing Center for Infectious Disease"/>
            <person name="Wu L."/>
            <person name="Ma J."/>
        </authorList>
    </citation>
    <scope>NUCLEOTIDE SEQUENCE [LARGE SCALE GENOMIC DNA]</scope>
    <source>
        <strain evidence="15 16">SYNS20</strain>
    </source>
</reference>
<keyword evidence="16" id="KW-1185">Reference proteome</keyword>
<feature type="compositionally biased region" description="Basic residues" evidence="11">
    <location>
        <begin position="14"/>
        <end position="24"/>
    </location>
</feature>
<comment type="cofactor">
    <cofactor evidence="10">
        <name>thiamine diphosphate</name>
        <dbReference type="ChEBI" id="CHEBI:58937"/>
    </cofactor>
    <text evidence="10">Binds 1 thiamine pyrophosphate per subunit.</text>
</comment>
<keyword evidence="7 10" id="KW-0460">Magnesium</keyword>
<dbReference type="Gene3D" id="3.40.50.970">
    <property type="match status" value="2"/>
</dbReference>
<dbReference type="GO" id="GO:0030976">
    <property type="term" value="F:thiamine pyrophosphate binding"/>
    <property type="evidence" value="ECO:0007669"/>
    <property type="project" value="UniProtKB-UniRule"/>
</dbReference>
<keyword evidence="4 10" id="KW-0028">Amino-acid biosynthesis</keyword>
<evidence type="ECO:0000256" key="7">
    <source>
        <dbReference type="ARBA" id="ARBA00022842"/>
    </source>
</evidence>
<comment type="caution">
    <text evidence="15">The sequence shown here is derived from an EMBL/GenBank/DDBJ whole genome shotgun (WGS) entry which is preliminary data.</text>
</comment>
<evidence type="ECO:0000259" key="12">
    <source>
        <dbReference type="Pfam" id="PF00205"/>
    </source>
</evidence>
<dbReference type="InterPro" id="IPR012001">
    <property type="entry name" value="Thiamin_PyroP_enz_TPP-bd_dom"/>
</dbReference>
<dbReference type="InterPro" id="IPR012846">
    <property type="entry name" value="Acetolactate_synth_lsu"/>
</dbReference>
<evidence type="ECO:0000313" key="16">
    <source>
        <dbReference type="Proteomes" id="UP001596443"/>
    </source>
</evidence>
<dbReference type="NCBIfam" id="TIGR00118">
    <property type="entry name" value="acolac_lg"/>
    <property type="match status" value="1"/>
</dbReference>
<dbReference type="InterPro" id="IPR029061">
    <property type="entry name" value="THDP-binding"/>
</dbReference>
<comment type="catalytic activity">
    <reaction evidence="10">
        <text>2 pyruvate + H(+) = (2S)-2-acetolactate + CO2</text>
        <dbReference type="Rhea" id="RHEA:25249"/>
        <dbReference type="ChEBI" id="CHEBI:15361"/>
        <dbReference type="ChEBI" id="CHEBI:15378"/>
        <dbReference type="ChEBI" id="CHEBI:16526"/>
        <dbReference type="ChEBI" id="CHEBI:58476"/>
        <dbReference type="EC" id="2.2.1.6"/>
    </reaction>
</comment>
<dbReference type="InterPro" id="IPR011766">
    <property type="entry name" value="TPP_enzyme_TPP-bd"/>
</dbReference>
<keyword evidence="8 10" id="KW-0786">Thiamine pyrophosphate</keyword>
<dbReference type="InterPro" id="IPR029035">
    <property type="entry name" value="DHS-like_NAD/FAD-binding_dom"/>
</dbReference>
<dbReference type="GO" id="GO:0000287">
    <property type="term" value="F:magnesium ion binding"/>
    <property type="evidence" value="ECO:0007669"/>
    <property type="project" value="UniProtKB-UniRule"/>
</dbReference>
<keyword evidence="6 10" id="KW-0479">Metal-binding</keyword>
<dbReference type="PANTHER" id="PTHR18968:SF13">
    <property type="entry name" value="ACETOLACTATE SYNTHASE CATALYTIC SUBUNIT, MITOCHONDRIAL"/>
    <property type="match status" value="1"/>
</dbReference>
<gene>
    <name evidence="15" type="primary">ilvB</name>
    <name evidence="15" type="ORF">ACFQFD_03745</name>
</gene>
<evidence type="ECO:0000256" key="5">
    <source>
        <dbReference type="ARBA" id="ARBA00022679"/>
    </source>
</evidence>
<dbReference type="EC" id="2.2.1.6" evidence="10"/>
<comment type="pathway">
    <text evidence="2 10">Amino-acid biosynthesis; L-valine biosynthesis; L-valine from pyruvate: step 1/4.</text>
</comment>
<dbReference type="GO" id="GO:0044272">
    <property type="term" value="P:sulfur compound biosynthetic process"/>
    <property type="evidence" value="ECO:0007669"/>
    <property type="project" value="UniProtKB-ARBA"/>
</dbReference>
<evidence type="ECO:0000259" key="14">
    <source>
        <dbReference type="Pfam" id="PF02776"/>
    </source>
</evidence>
<dbReference type="InterPro" id="IPR045229">
    <property type="entry name" value="TPP_enz"/>
</dbReference>
<protein>
    <recommendedName>
        <fullName evidence="10">Acetolactate synthase</fullName>
        <ecNumber evidence="10">2.2.1.6</ecNumber>
    </recommendedName>
</protein>
<comment type="cofactor">
    <cofactor evidence="10">
        <name>Mg(2+)</name>
        <dbReference type="ChEBI" id="CHEBI:18420"/>
    </cofactor>
    <text evidence="10">Binds 1 Mg(2+) ion per subunit.</text>
</comment>
<evidence type="ECO:0000256" key="1">
    <source>
        <dbReference type="ARBA" id="ARBA00004974"/>
    </source>
</evidence>
<dbReference type="RefSeq" id="WP_284062057.1">
    <property type="nucleotide sequence ID" value="NZ_CP126158.1"/>
</dbReference>
<dbReference type="InterPro" id="IPR039368">
    <property type="entry name" value="AHAS_TPP"/>
</dbReference>
<dbReference type="GO" id="GO:0008652">
    <property type="term" value="P:amino acid biosynthetic process"/>
    <property type="evidence" value="ECO:0007669"/>
    <property type="project" value="UniProtKB-KW"/>
</dbReference>
<feature type="domain" description="Thiamine pyrophosphate enzyme TPP-binding" evidence="13">
    <location>
        <begin position="442"/>
        <end position="590"/>
    </location>
</feature>
<dbReference type="SUPFAM" id="SSF52518">
    <property type="entry name" value="Thiamin diphosphate-binding fold (THDP-binding)"/>
    <property type="match status" value="2"/>
</dbReference>
<dbReference type="Proteomes" id="UP001596443">
    <property type="component" value="Unassembled WGS sequence"/>
</dbReference>
<dbReference type="Pfam" id="PF02775">
    <property type="entry name" value="TPP_enzyme_C"/>
    <property type="match status" value="1"/>
</dbReference>
<evidence type="ECO:0000256" key="3">
    <source>
        <dbReference type="ARBA" id="ARBA00007812"/>
    </source>
</evidence>
<dbReference type="FunFam" id="3.40.50.1220:FF:000008">
    <property type="entry name" value="Acetolactate synthase"/>
    <property type="match status" value="1"/>
</dbReference>
<comment type="similarity">
    <text evidence="3 10">Belongs to the TPP enzyme family.</text>
</comment>
<dbReference type="FunFam" id="3.40.50.970:FF:000007">
    <property type="entry name" value="Acetolactate synthase"/>
    <property type="match status" value="1"/>
</dbReference>
<dbReference type="GO" id="GO:0009082">
    <property type="term" value="P:branched-chain amino acid biosynthetic process"/>
    <property type="evidence" value="ECO:0007669"/>
    <property type="project" value="UniProtKB-KW"/>
</dbReference>
<evidence type="ECO:0000256" key="2">
    <source>
        <dbReference type="ARBA" id="ARBA00005025"/>
    </source>
</evidence>
<evidence type="ECO:0000313" key="15">
    <source>
        <dbReference type="EMBL" id="MFC6785124.1"/>
    </source>
</evidence>
<dbReference type="InterPro" id="IPR012000">
    <property type="entry name" value="Thiamin_PyroP_enz_cen_dom"/>
</dbReference>
<sequence>MEETDDDRASDPRRRARRGRRRGRTDRAERPDEADAEPTDEPTADAAAARAEAATRSPGTGANAVIAALEAAGVETAFGVQGGAIMPVYDALSASSIHHVTMAHEGAVHAADAYGIVRGDPGVCMATSGPGATNLVTGIADASMDSDAMLALTGQVPSDMVGSDAFQETDTVGVTAPITKHNYFASDSDDVGRTVGEAFALAGTGRPGPTLVDLPKDVTFGETDRPVGEPAAPDRAIPDAEADDRQVEEAASAIQRAERPLCLFGGGVIKGDATEEARAFAREFGIPVVTTMPGIGSFPEDEDLCLSWAGMHGTGYANMAITHTDCLIAVGTRFDDRLTGGVDTFAPEAEVVHVDIDPAEISKNVHADYPVIGDAATVLDQLDAAIGYADAPDTAAWREQCAAWREQYPMDYAIDPDEPVKPQFVVEAFDAAMDDDAYVTTGVGQHQMWAAQYWTYREPRTFVSSHGLGTMGYGLPAAIGARVAADDDRQVISFEGDGSFLMTIQELSVAVRENLDVTIVVLNNEYIGMVRQWQDAFFEGNHMASQYDWMPEFDTLAEAFGAKGFRIDEYDDVEGVVEEALAYDGPSVVDAHIDPEENVYPMVASGAANGQFALAEDQL</sequence>
<accession>A0ABD5T7T3</accession>
<feature type="region of interest" description="Disordered" evidence="11">
    <location>
        <begin position="1"/>
        <end position="58"/>
    </location>
</feature>
<dbReference type="GO" id="GO:0003984">
    <property type="term" value="F:acetolactate synthase activity"/>
    <property type="evidence" value="ECO:0007669"/>
    <property type="project" value="UniProtKB-EC"/>
</dbReference>
<evidence type="ECO:0000256" key="4">
    <source>
        <dbReference type="ARBA" id="ARBA00022605"/>
    </source>
</evidence>
<evidence type="ECO:0000256" key="11">
    <source>
        <dbReference type="SAM" id="MobiDB-lite"/>
    </source>
</evidence>
<organism evidence="15 16">
    <name type="scientific">Halobaculum halobium</name>
    <dbReference type="NCBI Taxonomy" id="3032281"/>
    <lineage>
        <taxon>Archaea</taxon>
        <taxon>Methanobacteriati</taxon>
        <taxon>Methanobacteriota</taxon>
        <taxon>Stenosarchaea group</taxon>
        <taxon>Halobacteria</taxon>
        <taxon>Halobacteriales</taxon>
        <taxon>Haloferacaceae</taxon>
        <taxon>Halobaculum</taxon>
    </lineage>
</organism>
<keyword evidence="5 10" id="KW-0808">Transferase</keyword>
<dbReference type="Pfam" id="PF00205">
    <property type="entry name" value="TPP_enzyme_M"/>
    <property type="match status" value="1"/>
</dbReference>
<evidence type="ECO:0000256" key="8">
    <source>
        <dbReference type="ARBA" id="ARBA00023052"/>
    </source>
</evidence>
<feature type="compositionally biased region" description="Low complexity" evidence="11">
    <location>
        <begin position="44"/>
        <end position="56"/>
    </location>
</feature>
<proteinExistence type="inferred from homology"/>
<keyword evidence="9 10" id="KW-0100">Branched-chain amino acid biosynthesis</keyword>
<dbReference type="AlphaFoldDB" id="A0ABD5T7T3"/>
<feature type="domain" description="Thiamine pyrophosphate enzyme N-terminal TPP-binding" evidence="14">
    <location>
        <begin position="60"/>
        <end position="172"/>
    </location>
</feature>
<dbReference type="SUPFAM" id="SSF52467">
    <property type="entry name" value="DHS-like NAD/FAD-binding domain"/>
    <property type="match status" value="1"/>
</dbReference>
<dbReference type="EMBL" id="JBHSWX010000012">
    <property type="protein sequence ID" value="MFC6785124.1"/>
    <property type="molecule type" value="Genomic_DNA"/>
</dbReference>
<evidence type="ECO:0000256" key="10">
    <source>
        <dbReference type="RuleBase" id="RU003591"/>
    </source>
</evidence>
<evidence type="ECO:0000256" key="6">
    <source>
        <dbReference type="ARBA" id="ARBA00022723"/>
    </source>
</evidence>
<dbReference type="CDD" id="cd07035">
    <property type="entry name" value="TPP_PYR_POX_like"/>
    <property type="match status" value="1"/>
</dbReference>
<dbReference type="Pfam" id="PF02776">
    <property type="entry name" value="TPP_enzyme_N"/>
    <property type="match status" value="1"/>
</dbReference>
<evidence type="ECO:0000256" key="9">
    <source>
        <dbReference type="ARBA" id="ARBA00023304"/>
    </source>
</evidence>
<evidence type="ECO:0000259" key="13">
    <source>
        <dbReference type="Pfam" id="PF02775"/>
    </source>
</evidence>
<dbReference type="GeneID" id="81208135"/>